<proteinExistence type="inferred from homology"/>
<feature type="region of interest" description="Disordered" evidence="8">
    <location>
        <begin position="69"/>
        <end position="98"/>
    </location>
</feature>
<keyword evidence="3" id="KW-0349">Heme</keyword>
<feature type="compositionally biased region" description="Basic and acidic residues" evidence="8">
    <location>
        <begin position="70"/>
        <end position="82"/>
    </location>
</feature>
<reference evidence="10" key="2">
    <citation type="journal article" date="2022" name="Microb. Genom.">
        <title>A chromosome-scale genome assembly of the tomato pathogen Cladosporium fulvum reveals a compartmentalized genome architecture and the presence of a dispensable chromosome.</title>
        <authorList>
            <person name="Zaccaron A.Z."/>
            <person name="Chen L.H."/>
            <person name="Samaras A."/>
            <person name="Stergiopoulos I."/>
        </authorList>
    </citation>
    <scope>NUCLEOTIDE SEQUENCE</scope>
    <source>
        <strain evidence="10">Race5_Kim</strain>
    </source>
</reference>
<keyword evidence="5" id="KW-0560">Oxidoreductase</keyword>
<dbReference type="GO" id="GO:0046872">
    <property type="term" value="F:metal ion binding"/>
    <property type="evidence" value="ECO:0007669"/>
    <property type="project" value="UniProtKB-KW"/>
</dbReference>
<accession>A0A9Q8LIQ1</accession>
<dbReference type="SUPFAM" id="SSF47571">
    <property type="entry name" value="Cloroperoxidase"/>
    <property type="match status" value="1"/>
</dbReference>
<dbReference type="PANTHER" id="PTHR33577:SF1">
    <property type="entry name" value="HEME HALOPEROXIDASE FAMILY PROFILE DOMAIN-CONTAINING PROTEIN"/>
    <property type="match status" value="1"/>
</dbReference>
<dbReference type="KEGG" id="ffu:CLAFUR5_06541"/>
<feature type="domain" description="Heme haloperoxidase family profile" evidence="9">
    <location>
        <begin position="111"/>
        <end position="139"/>
    </location>
</feature>
<comment type="similarity">
    <text evidence="7">Belongs to the chloroperoxidase family.</text>
</comment>
<evidence type="ECO:0000313" key="11">
    <source>
        <dbReference type="Proteomes" id="UP000756132"/>
    </source>
</evidence>
<dbReference type="RefSeq" id="XP_047762225.1">
    <property type="nucleotide sequence ID" value="XM_047905689.1"/>
</dbReference>
<dbReference type="GeneID" id="71986419"/>
<keyword evidence="2" id="KW-0575">Peroxidase</keyword>
<evidence type="ECO:0000256" key="8">
    <source>
        <dbReference type="SAM" id="MobiDB-lite"/>
    </source>
</evidence>
<gene>
    <name evidence="10" type="ORF">CLAFUR5_06541</name>
</gene>
<dbReference type="InterPro" id="IPR000028">
    <property type="entry name" value="Chloroperoxidase"/>
</dbReference>
<dbReference type="OrthoDB" id="407298at2759"/>
<dbReference type="PANTHER" id="PTHR33577">
    <property type="entry name" value="STERIGMATOCYSTIN BIOSYNTHESIS PEROXIDASE STCC-RELATED"/>
    <property type="match status" value="1"/>
</dbReference>
<comment type="cofactor">
    <cofactor evidence="1">
        <name>heme b</name>
        <dbReference type="ChEBI" id="CHEBI:60344"/>
    </cofactor>
</comment>
<evidence type="ECO:0000313" key="10">
    <source>
        <dbReference type="EMBL" id="UJO17859.1"/>
    </source>
</evidence>
<evidence type="ECO:0000256" key="1">
    <source>
        <dbReference type="ARBA" id="ARBA00001970"/>
    </source>
</evidence>
<keyword evidence="11" id="KW-1185">Reference proteome</keyword>
<dbReference type="GO" id="GO:0004601">
    <property type="term" value="F:peroxidase activity"/>
    <property type="evidence" value="ECO:0007669"/>
    <property type="project" value="UniProtKB-KW"/>
</dbReference>
<evidence type="ECO:0000256" key="5">
    <source>
        <dbReference type="ARBA" id="ARBA00023002"/>
    </source>
</evidence>
<protein>
    <recommendedName>
        <fullName evidence="9">Heme haloperoxidase family profile domain-containing protein</fullName>
    </recommendedName>
</protein>
<keyword evidence="6" id="KW-0408">Iron</keyword>
<organism evidence="10 11">
    <name type="scientific">Passalora fulva</name>
    <name type="common">Tomato leaf mold</name>
    <name type="synonym">Cladosporium fulvum</name>
    <dbReference type="NCBI Taxonomy" id="5499"/>
    <lineage>
        <taxon>Eukaryota</taxon>
        <taxon>Fungi</taxon>
        <taxon>Dikarya</taxon>
        <taxon>Ascomycota</taxon>
        <taxon>Pezizomycotina</taxon>
        <taxon>Dothideomycetes</taxon>
        <taxon>Dothideomycetidae</taxon>
        <taxon>Mycosphaerellales</taxon>
        <taxon>Mycosphaerellaceae</taxon>
        <taxon>Fulvia</taxon>
    </lineage>
</organism>
<evidence type="ECO:0000259" key="9">
    <source>
        <dbReference type="Pfam" id="PF01328"/>
    </source>
</evidence>
<feature type="compositionally biased region" description="Basic and acidic residues" evidence="8">
    <location>
        <begin position="136"/>
        <end position="147"/>
    </location>
</feature>
<evidence type="ECO:0000256" key="2">
    <source>
        <dbReference type="ARBA" id="ARBA00022559"/>
    </source>
</evidence>
<keyword evidence="4" id="KW-0479">Metal-binding</keyword>
<evidence type="ECO:0000256" key="4">
    <source>
        <dbReference type="ARBA" id="ARBA00022723"/>
    </source>
</evidence>
<evidence type="ECO:0000256" key="6">
    <source>
        <dbReference type="ARBA" id="ARBA00023004"/>
    </source>
</evidence>
<dbReference type="AlphaFoldDB" id="A0A9Q8LIQ1"/>
<dbReference type="Gene3D" id="1.10.489.10">
    <property type="entry name" value="Chloroperoxidase-like"/>
    <property type="match status" value="1"/>
</dbReference>
<reference evidence="10" key="1">
    <citation type="submission" date="2021-12" db="EMBL/GenBank/DDBJ databases">
        <authorList>
            <person name="Zaccaron A."/>
            <person name="Stergiopoulos I."/>
        </authorList>
    </citation>
    <scope>NUCLEOTIDE SEQUENCE</scope>
    <source>
        <strain evidence="10">Race5_Kim</strain>
    </source>
</reference>
<dbReference type="InterPro" id="IPR036851">
    <property type="entry name" value="Chloroperoxidase-like_sf"/>
</dbReference>
<name>A0A9Q8LIQ1_PASFU</name>
<evidence type="ECO:0000256" key="7">
    <source>
        <dbReference type="ARBA" id="ARBA00025795"/>
    </source>
</evidence>
<evidence type="ECO:0000256" key="3">
    <source>
        <dbReference type="ARBA" id="ARBA00022617"/>
    </source>
</evidence>
<dbReference type="Proteomes" id="UP000756132">
    <property type="component" value="Chromosome 5"/>
</dbReference>
<dbReference type="Pfam" id="PF01328">
    <property type="entry name" value="Peroxidase_2"/>
    <property type="match status" value="1"/>
</dbReference>
<sequence>MLSMGSITAYSKSLSSIPPNLDGPPHIYQSADTMKASTGIALSVAGYAAAFHFVLELANQAEMAQPAHLLKREEPPPREPVRKLNLPNTGTPPLPFNAQDQYVDVTEGSGHEWRAPLPGQLRGECPGLNAAANHGFLDRPQRSDHHR</sequence>
<feature type="region of interest" description="Disordered" evidence="8">
    <location>
        <begin position="126"/>
        <end position="147"/>
    </location>
</feature>
<dbReference type="EMBL" id="CP090167">
    <property type="protein sequence ID" value="UJO17859.1"/>
    <property type="molecule type" value="Genomic_DNA"/>
</dbReference>